<accession>A0A9D1Q7H5</accession>
<feature type="chain" id="PRO_5039614197" description="GLUG domain-containing protein" evidence="1">
    <location>
        <begin position="22"/>
        <end position="558"/>
    </location>
</feature>
<dbReference type="Proteomes" id="UP000823933">
    <property type="component" value="Unassembled WGS sequence"/>
</dbReference>
<evidence type="ECO:0000313" key="4">
    <source>
        <dbReference type="Proteomes" id="UP000823933"/>
    </source>
</evidence>
<dbReference type="Gene3D" id="2.160.20.110">
    <property type="match status" value="2"/>
</dbReference>
<keyword evidence="1" id="KW-0732">Signal</keyword>
<protein>
    <recommendedName>
        <fullName evidence="2">GLUG domain-containing protein</fullName>
    </recommendedName>
</protein>
<dbReference type="Pfam" id="PF07581">
    <property type="entry name" value="Glug"/>
    <property type="match status" value="1"/>
</dbReference>
<name>A0A9D1Q7H5_9FIRM</name>
<evidence type="ECO:0000256" key="1">
    <source>
        <dbReference type="SAM" id="SignalP"/>
    </source>
</evidence>
<proteinExistence type="predicted"/>
<reference evidence="3" key="1">
    <citation type="journal article" date="2021" name="PeerJ">
        <title>Extensive microbial diversity within the chicken gut microbiome revealed by metagenomics and culture.</title>
        <authorList>
            <person name="Gilroy R."/>
            <person name="Ravi A."/>
            <person name="Getino M."/>
            <person name="Pursley I."/>
            <person name="Horton D.L."/>
            <person name="Alikhan N.F."/>
            <person name="Baker D."/>
            <person name="Gharbi K."/>
            <person name="Hall N."/>
            <person name="Watson M."/>
            <person name="Adriaenssens E.M."/>
            <person name="Foster-Nyarko E."/>
            <person name="Jarju S."/>
            <person name="Secka A."/>
            <person name="Antonio M."/>
            <person name="Oren A."/>
            <person name="Chaudhuri R.R."/>
            <person name="La Ragione R."/>
            <person name="Hildebrand F."/>
            <person name="Pallen M.J."/>
        </authorList>
    </citation>
    <scope>NUCLEOTIDE SEQUENCE</scope>
    <source>
        <strain evidence="3">ChiHcolR34-3080</strain>
    </source>
</reference>
<dbReference type="PROSITE" id="PS51257">
    <property type="entry name" value="PROKAR_LIPOPROTEIN"/>
    <property type="match status" value="1"/>
</dbReference>
<dbReference type="EMBL" id="DXHQ01000016">
    <property type="protein sequence ID" value="HIW08017.1"/>
    <property type="molecule type" value="Genomic_DNA"/>
</dbReference>
<evidence type="ECO:0000259" key="2">
    <source>
        <dbReference type="Pfam" id="PF07581"/>
    </source>
</evidence>
<comment type="caution">
    <text evidence="3">The sequence shown here is derived from an EMBL/GenBank/DDBJ whole genome shotgun (WGS) entry which is preliminary data.</text>
</comment>
<sequence length="558" mass="56696">MHVKRLLSLLLTALLAVTVLASCAGHSDFSKEAADALNNAQTIVHFSTDSQLTKALKDSLKDNVQPDDVRNAMAADKNLQALLTDGCQLDVFAVRANTVKDAAESIAQNIASIASGKKSEGKAAMVLADNGYYYAAVLTCRDSNSSVSDDGSEDPAPDPGYIQTAPNSYTITTNEGFAALVDEKLQTSELESTNIKLECNVALPTNWPYSMTYSGTFDGQNHIVSGIECTGGSNYSGMFGTLTGTVKNCRFAGVSVSGGNYTGAVAGYNDGNIKNCSVLSGHVSGAMGTGGITGVNAGTISNCDVAAAVSSTDWGIGGIAGQNSSGSSITDCHVSGNISSHSDTLGGIVGINFGTISSSHTTGTITGTKVVGGIVGQNDSFVEACYATGSINGTNTVGGLVANNSGTLKACYSSATVTCSGTGYLGGIVANNNGGNVVTCYSTGAVTGTTPSDEYIGGVSGLNTGTITACYTTSSIGTQSPSTTGALVGWNNNGSIHTCYWGNSLDDPCGIDTGSSTETSEIGTSLTWEQATEKMNSESGSGIQFVYHNDGQAPTLPI</sequence>
<dbReference type="AlphaFoldDB" id="A0A9D1Q7H5"/>
<feature type="domain" description="GLUG" evidence="2">
    <location>
        <begin position="314"/>
        <end position="339"/>
    </location>
</feature>
<reference evidence="3" key="2">
    <citation type="submission" date="2021-04" db="EMBL/GenBank/DDBJ databases">
        <authorList>
            <person name="Gilroy R."/>
        </authorList>
    </citation>
    <scope>NUCLEOTIDE SEQUENCE</scope>
    <source>
        <strain evidence="3">ChiHcolR34-3080</strain>
    </source>
</reference>
<organism evidence="3 4">
    <name type="scientific">Candidatus Faecalibacterium intestinigallinarum</name>
    <dbReference type="NCBI Taxonomy" id="2838581"/>
    <lineage>
        <taxon>Bacteria</taxon>
        <taxon>Bacillati</taxon>
        <taxon>Bacillota</taxon>
        <taxon>Clostridia</taxon>
        <taxon>Eubacteriales</taxon>
        <taxon>Oscillospiraceae</taxon>
        <taxon>Faecalibacterium</taxon>
    </lineage>
</organism>
<evidence type="ECO:0000313" key="3">
    <source>
        <dbReference type="EMBL" id="HIW08017.1"/>
    </source>
</evidence>
<feature type="signal peptide" evidence="1">
    <location>
        <begin position="1"/>
        <end position="21"/>
    </location>
</feature>
<dbReference type="InterPro" id="IPR011493">
    <property type="entry name" value="GLUG"/>
</dbReference>
<gene>
    <name evidence="3" type="ORF">H9890_01280</name>
</gene>